<dbReference type="EMBL" id="KX517798">
    <property type="protein sequence ID" value="ARD69609.1"/>
    <property type="molecule type" value="Genomic_DNA"/>
</dbReference>
<dbReference type="EMBL" id="NJAI01000009">
    <property type="protein sequence ID" value="PHM52323.1"/>
    <property type="molecule type" value="Genomic_DNA"/>
</dbReference>
<evidence type="ECO:0000313" key="3">
    <source>
        <dbReference type="Proteomes" id="UP000225433"/>
    </source>
</evidence>
<reference evidence="2 3" key="2">
    <citation type="journal article" date="2017" name="Nat. Microbiol.">
        <title>Natural product diversity associated with the nematode symbionts Photorhabdus and Xenorhabdus.</title>
        <authorList>
            <person name="Tobias N.J."/>
            <person name="Wolff H."/>
            <person name="Djahanschiri B."/>
            <person name="Grundmann F."/>
            <person name="Kronenwerth M."/>
            <person name="Shi Y.M."/>
            <person name="Simonyi S."/>
            <person name="Grun P."/>
            <person name="Shapiro-Ilan D."/>
            <person name="Pidot S.J."/>
            <person name="Stinear T.P."/>
            <person name="Ebersberger I."/>
            <person name="Bode H.B."/>
        </authorList>
    </citation>
    <scope>NUCLEOTIDE SEQUENCE [LARGE SCALE GENOMIC DNA]</scope>
    <source>
        <strain evidence="2 3">DSM 17903</strain>
    </source>
</reference>
<accession>A0A1V0M411</accession>
<dbReference type="AlphaFoldDB" id="A0A1V0M411"/>
<dbReference type="RefSeq" id="WP_099139847.1">
    <property type="nucleotide sequence ID" value="NZ_CAWNQJ010000123.1"/>
</dbReference>
<protein>
    <submittedName>
        <fullName evidence="1">Uncharacterized protein</fullName>
    </submittedName>
</protein>
<proteinExistence type="predicted"/>
<evidence type="ECO:0000313" key="1">
    <source>
        <dbReference type="EMBL" id="ARD69609.1"/>
    </source>
</evidence>
<gene>
    <name evidence="2" type="ORF">Xhom_04400</name>
</gene>
<organism evidence="1">
    <name type="scientific">Xenorhabdus hominickii</name>
    <dbReference type="NCBI Taxonomy" id="351679"/>
    <lineage>
        <taxon>Bacteria</taxon>
        <taxon>Pseudomonadati</taxon>
        <taxon>Pseudomonadota</taxon>
        <taxon>Gammaproteobacteria</taxon>
        <taxon>Enterobacterales</taxon>
        <taxon>Morganellaceae</taxon>
        <taxon>Xenorhabdus</taxon>
    </lineage>
</organism>
<sequence length="117" mass="13140">MINERLIFTETELSEFNDLMINSFLAQKLNLPLSGNARIWFAGEVDVQLKDGTKFDFNDPNIALPLIVKNKINIDHRESIKVGALASLSGFQHISAVDKAPVRAAMKVLLMMDRIEL</sequence>
<geneLocation type="plasmid" evidence="1">
    <name>unnamed1</name>
</geneLocation>
<keyword evidence="1" id="KW-0614">Plasmid</keyword>
<dbReference type="Proteomes" id="UP000225433">
    <property type="component" value="Unassembled WGS sequence"/>
</dbReference>
<name>A0A1V0M411_XENHO</name>
<reference evidence="1" key="1">
    <citation type="journal article" date="2017" name="J. Invertebr. Pathol.">
        <title>Identification and bacterial characteristics of Xenorhabdus hominickii ANU101 from an entomopathogenic nematode, Steinernema monticolum.</title>
        <authorList>
            <person name="Park Y."/>
            <person name="Kang S."/>
            <person name="Sadekuzzaman M."/>
            <person name="Kim H."/>
            <person name="Jung J.K."/>
            <person name="Kim Y."/>
        </authorList>
    </citation>
    <scope>NUCLEOTIDE SEQUENCE</scope>
    <source>
        <strain evidence="1">ANU101</strain>
        <plasmid evidence="1">unnamed1</plasmid>
    </source>
</reference>
<evidence type="ECO:0000313" key="2">
    <source>
        <dbReference type="EMBL" id="PHM52323.1"/>
    </source>
</evidence>